<evidence type="ECO:0000313" key="2">
    <source>
        <dbReference type="Proteomes" id="UP000092154"/>
    </source>
</evidence>
<reference evidence="1 2" key="1">
    <citation type="submission" date="2016-06" db="EMBL/GenBank/DDBJ databases">
        <title>Comparative genomics of the ectomycorrhizal sister species Rhizopogon vinicolor and Rhizopogon vesiculosus (Basidiomycota: Boletales) reveals a divergence of the mating type B locus.</title>
        <authorList>
            <consortium name="DOE Joint Genome Institute"/>
            <person name="Mujic A.B."/>
            <person name="Kuo A."/>
            <person name="Tritt A."/>
            <person name="Lipzen A."/>
            <person name="Chen C."/>
            <person name="Johnson J."/>
            <person name="Sharma A."/>
            <person name="Barry K."/>
            <person name="Grigoriev I.V."/>
            <person name="Spatafora J.W."/>
        </authorList>
    </citation>
    <scope>NUCLEOTIDE SEQUENCE [LARGE SCALE GENOMIC DNA]</scope>
    <source>
        <strain evidence="1 2">AM-OR11-026</strain>
    </source>
</reference>
<keyword evidence="2" id="KW-1185">Reference proteome</keyword>
<organism evidence="1 2">
    <name type="scientific">Rhizopogon vinicolor AM-OR11-026</name>
    <dbReference type="NCBI Taxonomy" id="1314800"/>
    <lineage>
        <taxon>Eukaryota</taxon>
        <taxon>Fungi</taxon>
        <taxon>Dikarya</taxon>
        <taxon>Basidiomycota</taxon>
        <taxon>Agaricomycotina</taxon>
        <taxon>Agaricomycetes</taxon>
        <taxon>Agaricomycetidae</taxon>
        <taxon>Boletales</taxon>
        <taxon>Suillineae</taxon>
        <taxon>Rhizopogonaceae</taxon>
        <taxon>Rhizopogon</taxon>
    </lineage>
</organism>
<dbReference type="InParanoid" id="A0A1B7MYH0"/>
<proteinExistence type="predicted"/>
<dbReference type="EMBL" id="KV448340">
    <property type="protein sequence ID" value="OAX37642.1"/>
    <property type="molecule type" value="Genomic_DNA"/>
</dbReference>
<name>A0A1B7MYH0_9AGAM</name>
<protein>
    <submittedName>
        <fullName evidence="1">Uncharacterized protein</fullName>
    </submittedName>
</protein>
<evidence type="ECO:0000313" key="1">
    <source>
        <dbReference type="EMBL" id="OAX37642.1"/>
    </source>
</evidence>
<feature type="non-terminal residue" evidence="1">
    <location>
        <position position="1"/>
    </location>
</feature>
<dbReference type="AlphaFoldDB" id="A0A1B7MYH0"/>
<accession>A0A1B7MYH0</accession>
<gene>
    <name evidence="1" type="ORF">K503DRAFT_771299</name>
</gene>
<sequence length="64" mass="7252">QATRGARTSASFNRSPIPSLWTIRVCMISCPHAYDDPPRRVDVVLRCWKRPLEIPAQHSHDPAS</sequence>
<dbReference type="Proteomes" id="UP000092154">
    <property type="component" value="Unassembled WGS sequence"/>
</dbReference>